<name>A0ABV5Y8S7_9ACTN</name>
<keyword evidence="2" id="KW-0645">Protease</keyword>
<dbReference type="PANTHER" id="PTHR42776:SF27">
    <property type="entry name" value="DIPEPTIDYL PEPTIDASE FAMILY MEMBER 6"/>
    <property type="match status" value="1"/>
</dbReference>
<proteinExistence type="predicted"/>
<dbReference type="EMBL" id="JBHLZP010000017">
    <property type="protein sequence ID" value="MFB9831420.1"/>
    <property type="molecule type" value="Genomic_DNA"/>
</dbReference>
<dbReference type="SUPFAM" id="SSF82171">
    <property type="entry name" value="DPP6 N-terminal domain-like"/>
    <property type="match status" value="1"/>
</dbReference>
<dbReference type="Proteomes" id="UP001589627">
    <property type="component" value="Unassembled WGS sequence"/>
</dbReference>
<evidence type="ECO:0000256" key="2">
    <source>
        <dbReference type="ARBA" id="ARBA00022825"/>
    </source>
</evidence>
<evidence type="ECO:0000313" key="5">
    <source>
        <dbReference type="Proteomes" id="UP001589627"/>
    </source>
</evidence>
<accession>A0ABV5Y8S7</accession>
<feature type="domain" description="Peptidase S9 prolyl oligopeptidase catalytic" evidence="3">
    <location>
        <begin position="452"/>
        <end position="650"/>
    </location>
</feature>
<dbReference type="RefSeq" id="WP_378195471.1">
    <property type="nucleotide sequence ID" value="NZ_JBHLZP010000017.1"/>
</dbReference>
<evidence type="ECO:0000259" key="3">
    <source>
        <dbReference type="Pfam" id="PF00326"/>
    </source>
</evidence>
<keyword evidence="1" id="KW-0378">Hydrolase</keyword>
<dbReference type="InterPro" id="IPR011659">
    <property type="entry name" value="WD40"/>
</dbReference>
<evidence type="ECO:0000256" key="1">
    <source>
        <dbReference type="ARBA" id="ARBA00022801"/>
    </source>
</evidence>
<dbReference type="Pfam" id="PF00326">
    <property type="entry name" value="Peptidase_S9"/>
    <property type="match status" value="1"/>
</dbReference>
<dbReference type="InterPro" id="IPR001375">
    <property type="entry name" value="Peptidase_S9_cat"/>
</dbReference>
<gene>
    <name evidence="4" type="ORF">ACFFNX_04370</name>
</gene>
<keyword evidence="5" id="KW-1185">Reference proteome</keyword>
<sequence length="653" mass="69305">MTRHLRIDDLAAIALPEQPALSPDGTQVVYVLRRVDLDADVNFRDLWRVVLGGGAPSRLTHGPSDSSPAWSPDGENLAFLRAAEGPAQIWLLPASGGDARRLTALPLGAGDPVWSPDGTQIAFSAPVDTRATPGEDDAARARREREPIVADRLDYHAEGVGLVRSTRRHVHVLDLASGECRRVTDGDWNAGRPSWSPDGDRLAFPAAIEADADLTRNVAAHVIDAKATGGTPRLVGTEGGWAAAVGWTADGEALLVSGTTAEARDGGTALLRVPLDGGETINLAAPLDRSVSLSFPGYPGGLPQLTGDGHTVLFCVGDRGRTHLYAVSDAGGEPQPVVTSAGSNVAGLSVAAGRAAFVLGTPTSFGEIVTVDLATGAESVHTDHGAALEGVEPFERVEREFTISDGTKVQGWLMRDPDAEGPQPLLLDVHGGPHNAWHPSLDEVHLYHHELVAHGWSVLLVNPRASDGYGEWFLTAASGAWGVADARDFLEPIDALVAEGIADPARLAVTGYSYGGYMTCYLTSRDDRFAAAVAGGLICDLTSTAGTADNRRALSVSEFGGRPWAERERYAASAPLTTVEKVRTPTLVLHGADDIRSPFGQAQQWHTALRERGVPARLVIYPGSGHIFVVNGRPSHRLDYNRRVVEWVERFAG</sequence>
<dbReference type="SUPFAM" id="SSF53474">
    <property type="entry name" value="alpha/beta-Hydrolases"/>
    <property type="match status" value="1"/>
</dbReference>
<dbReference type="Gene3D" id="3.40.50.1820">
    <property type="entry name" value="alpha/beta hydrolase"/>
    <property type="match status" value="1"/>
</dbReference>
<keyword evidence="2" id="KW-0720">Serine protease</keyword>
<dbReference type="InterPro" id="IPR011042">
    <property type="entry name" value="6-blade_b-propeller_TolB-like"/>
</dbReference>
<dbReference type="PANTHER" id="PTHR42776">
    <property type="entry name" value="SERINE PEPTIDASE S9 FAMILY MEMBER"/>
    <property type="match status" value="1"/>
</dbReference>
<evidence type="ECO:0000313" key="4">
    <source>
        <dbReference type="EMBL" id="MFB9831420.1"/>
    </source>
</evidence>
<comment type="caution">
    <text evidence="4">The sequence shown here is derived from an EMBL/GenBank/DDBJ whole genome shotgun (WGS) entry which is preliminary data.</text>
</comment>
<organism evidence="4 5">
    <name type="scientific">Actinoallomurus acaciae</name>
    <dbReference type="NCBI Taxonomy" id="502577"/>
    <lineage>
        <taxon>Bacteria</taxon>
        <taxon>Bacillati</taxon>
        <taxon>Actinomycetota</taxon>
        <taxon>Actinomycetes</taxon>
        <taxon>Streptosporangiales</taxon>
        <taxon>Thermomonosporaceae</taxon>
        <taxon>Actinoallomurus</taxon>
    </lineage>
</organism>
<protein>
    <submittedName>
        <fullName evidence="4">S9 family peptidase</fullName>
    </submittedName>
</protein>
<reference evidence="4 5" key="1">
    <citation type="submission" date="2024-09" db="EMBL/GenBank/DDBJ databases">
        <authorList>
            <person name="Sun Q."/>
            <person name="Mori K."/>
        </authorList>
    </citation>
    <scope>NUCLEOTIDE SEQUENCE [LARGE SCALE GENOMIC DNA]</scope>
    <source>
        <strain evidence="4 5">TBRC 0563</strain>
    </source>
</reference>
<dbReference type="Gene3D" id="2.120.10.30">
    <property type="entry name" value="TolB, C-terminal domain"/>
    <property type="match status" value="2"/>
</dbReference>
<dbReference type="Pfam" id="PF07676">
    <property type="entry name" value="PD40"/>
    <property type="match status" value="3"/>
</dbReference>
<dbReference type="InterPro" id="IPR029058">
    <property type="entry name" value="AB_hydrolase_fold"/>
</dbReference>